<accession>A0A6U3PEE8</accession>
<keyword evidence="2" id="KW-1133">Transmembrane helix</keyword>
<feature type="compositionally biased region" description="Basic residues" evidence="1">
    <location>
        <begin position="441"/>
        <end position="452"/>
    </location>
</feature>
<feature type="compositionally biased region" description="Polar residues" evidence="1">
    <location>
        <begin position="634"/>
        <end position="648"/>
    </location>
</feature>
<reference evidence="3" key="1">
    <citation type="submission" date="2021-01" db="EMBL/GenBank/DDBJ databases">
        <authorList>
            <person name="Corre E."/>
            <person name="Pelletier E."/>
            <person name="Niang G."/>
            <person name="Scheremetjew M."/>
            <person name="Finn R."/>
            <person name="Kale V."/>
            <person name="Holt S."/>
            <person name="Cochrane G."/>
            <person name="Meng A."/>
            <person name="Brown T."/>
            <person name="Cohen L."/>
        </authorList>
    </citation>
    <scope>NUCLEOTIDE SEQUENCE</scope>
    <source>
        <strain evidence="3">Pop2</strain>
    </source>
</reference>
<feature type="compositionally biased region" description="Polar residues" evidence="1">
    <location>
        <begin position="387"/>
        <end position="416"/>
    </location>
</feature>
<feature type="compositionally biased region" description="Basic and acidic residues" evidence="1">
    <location>
        <begin position="558"/>
        <end position="591"/>
    </location>
</feature>
<keyword evidence="2" id="KW-0812">Transmembrane</keyword>
<name>A0A6U3PEE8_9STRA</name>
<sequence length="706" mass="79472">MALGSRTPMKVPPPTGITEAWRLWRHCLCRYGGYPLLVAPIVTLGCLLELYSSTSCDFIHLDIGFTPSNEAWSEANANLGLFMFKDSEQMDVGLKAAFNDGCVSYSGDFKEFFIDGDRTWLVSRIMAIIAGSAALLAMITAWLLNFTPLPASFFWPGVLLPSILISFLTGGAKFLLFDTQVCQGRLWSPVGDEMSFSTAESCSLSTSGHCAIAAACVNFLCVLLVCLKAPVKRDLRPDYGRDTKGFMDIEGDTQGLRSDERIFSEDMRNMRNMRDFLSKQRLDVPEEEFMRKHSVFNHNQLDGEEFTDEVDIEKQLNSTDLPEIMMTPKSYNVGDMLYPMKSPSLSSLHSAQSSRSKRSRSESRRSSQSSKKKERAQSVMIKHGSDNDSLSSSVKPSQSMMTKPTASSDTDSSIHSVKSVKSARSVLKRSQSDNDSIPSVKSHKSARSARKRAQSDTDSIPSVKSHKSARSAPILDADRRHSAALVKQGGKIVARYPDQLDFEMRIERDDTVIRYPEYLNITHKTSNERKSKFIQMNTIQSHQSLDSYSSDEDDQGENDSRTEKRDDLTRKIEDQRGSEERTPVSPVKEEETNVGPHSTYEKENNSTDPTKFEKVPPTMCKIPLDRQQQEKSTHSITDISDITATPPTLKTRKQYQEEEELEEEEEEENQEEREIPNDELIDKCVSDLKKSFGGVFEGDEFPYKAY</sequence>
<feature type="region of interest" description="Disordered" evidence="1">
    <location>
        <begin position="342"/>
        <end position="476"/>
    </location>
</feature>
<feature type="compositionally biased region" description="Low complexity" evidence="1">
    <location>
        <begin position="342"/>
        <end position="354"/>
    </location>
</feature>
<feature type="compositionally biased region" description="Acidic residues" evidence="1">
    <location>
        <begin position="657"/>
        <end position="671"/>
    </location>
</feature>
<protein>
    <submittedName>
        <fullName evidence="3">Uncharacterized protein</fullName>
    </submittedName>
</protein>
<evidence type="ECO:0000256" key="1">
    <source>
        <dbReference type="SAM" id="MobiDB-lite"/>
    </source>
</evidence>
<organism evidence="3">
    <name type="scientific">Ditylum brightwellii</name>
    <dbReference type="NCBI Taxonomy" id="49249"/>
    <lineage>
        <taxon>Eukaryota</taxon>
        <taxon>Sar</taxon>
        <taxon>Stramenopiles</taxon>
        <taxon>Ochrophyta</taxon>
        <taxon>Bacillariophyta</taxon>
        <taxon>Mediophyceae</taxon>
        <taxon>Lithodesmiophycidae</taxon>
        <taxon>Lithodesmiales</taxon>
        <taxon>Lithodesmiaceae</taxon>
        <taxon>Ditylum</taxon>
    </lineage>
</organism>
<keyword evidence="2" id="KW-0472">Membrane</keyword>
<dbReference type="EMBL" id="HBGN01005879">
    <property type="protein sequence ID" value="CAD9317386.1"/>
    <property type="molecule type" value="Transcribed_RNA"/>
</dbReference>
<feature type="transmembrane region" description="Helical" evidence="2">
    <location>
        <begin position="125"/>
        <end position="147"/>
    </location>
</feature>
<dbReference type="AlphaFoldDB" id="A0A6U3PEE8"/>
<feature type="region of interest" description="Disordered" evidence="1">
    <location>
        <begin position="541"/>
        <end position="680"/>
    </location>
</feature>
<gene>
    <name evidence="3" type="ORF">DBRI1063_LOCUS3794</name>
</gene>
<evidence type="ECO:0000256" key="2">
    <source>
        <dbReference type="SAM" id="Phobius"/>
    </source>
</evidence>
<proteinExistence type="predicted"/>
<evidence type="ECO:0000313" key="3">
    <source>
        <dbReference type="EMBL" id="CAD9317386.1"/>
    </source>
</evidence>
<feature type="transmembrane region" description="Helical" evidence="2">
    <location>
        <begin position="153"/>
        <end position="176"/>
    </location>
</feature>
<feature type="compositionally biased region" description="Basic and acidic residues" evidence="1">
    <location>
        <begin position="599"/>
        <end position="614"/>
    </location>
</feature>
<feature type="transmembrane region" description="Helical" evidence="2">
    <location>
        <begin position="210"/>
        <end position="231"/>
    </location>
</feature>
<feature type="compositionally biased region" description="Basic and acidic residues" evidence="1">
    <location>
        <begin position="623"/>
        <end position="633"/>
    </location>
</feature>